<dbReference type="EMBL" id="MU069669">
    <property type="protein sequence ID" value="KAF5836236.1"/>
    <property type="molecule type" value="Genomic_DNA"/>
</dbReference>
<accession>A0ABQ7GNS4</accession>
<feature type="compositionally biased region" description="Basic and acidic residues" evidence="1">
    <location>
        <begin position="239"/>
        <end position="251"/>
    </location>
</feature>
<evidence type="ECO:0000313" key="2">
    <source>
        <dbReference type="EMBL" id="KAF5836236.1"/>
    </source>
</evidence>
<comment type="caution">
    <text evidence="2">The sequence shown here is derived from an EMBL/GenBank/DDBJ whole genome shotgun (WGS) entry which is preliminary data.</text>
</comment>
<reference evidence="2" key="1">
    <citation type="submission" date="2017-08" db="EMBL/GenBank/DDBJ databases">
        <authorList>
            <person name="Polle J.E."/>
            <person name="Barry K."/>
            <person name="Cushman J."/>
            <person name="Schmutz J."/>
            <person name="Tran D."/>
            <person name="Hathwaick L.T."/>
            <person name="Yim W.C."/>
            <person name="Jenkins J."/>
            <person name="Mckie-Krisberg Z.M."/>
            <person name="Prochnik S."/>
            <person name="Lindquist E."/>
            <person name="Dockter R.B."/>
            <person name="Adam C."/>
            <person name="Molina H."/>
            <person name="Bunkerborg J."/>
            <person name="Jin E."/>
            <person name="Buchheim M."/>
            <person name="Magnuson J."/>
        </authorList>
    </citation>
    <scope>NUCLEOTIDE SEQUENCE</scope>
    <source>
        <strain evidence="2">CCAP 19/18</strain>
    </source>
</reference>
<protein>
    <submittedName>
        <fullName evidence="2">Uncharacterized protein</fullName>
    </submittedName>
</protein>
<feature type="region of interest" description="Disordered" evidence="1">
    <location>
        <begin position="232"/>
        <end position="302"/>
    </location>
</feature>
<evidence type="ECO:0000313" key="3">
    <source>
        <dbReference type="Proteomes" id="UP000815325"/>
    </source>
</evidence>
<keyword evidence="3" id="KW-1185">Reference proteome</keyword>
<dbReference type="Proteomes" id="UP000815325">
    <property type="component" value="Unassembled WGS sequence"/>
</dbReference>
<name>A0ABQ7GNS4_DUNSA</name>
<evidence type="ECO:0000256" key="1">
    <source>
        <dbReference type="SAM" id="MobiDB-lite"/>
    </source>
</evidence>
<proteinExistence type="predicted"/>
<sequence>MTSMESYVSQYKQVLGAQIARTDYCTTKDLEEGHSQAKKLILEECRNEALRAGFNPIQSEDDLSAKLQEEYDAEKKALGEQEKKAHAVLAGFMSPMQNLQEIQPDEMPAVQTPDTLSRVKIEKRSAFLRCLPEYVQDMQNAYNKAMMGTPVSGRHKEMFLEFLRIELPQQVRDCYGQLQSDFLGWKKFELEQQMAAANQYHNQEKETLRQQVKEESRAEVSSLQDEVAALKGALQAQPRESDAEQARERDTKRRRQNNVPAPAAARAAGHEQAAELPDTSQKKRKKPDERSEGAGPSSDRLRRAADEDRLAHQHELPVGRGAFKRLTIQEHKECLLKLLPSDGKDVVRNMEERPPELRRKAMWTELLLQKYDALNATDA</sequence>
<organism evidence="2 3">
    <name type="scientific">Dunaliella salina</name>
    <name type="common">Green alga</name>
    <name type="synonym">Protococcus salinus</name>
    <dbReference type="NCBI Taxonomy" id="3046"/>
    <lineage>
        <taxon>Eukaryota</taxon>
        <taxon>Viridiplantae</taxon>
        <taxon>Chlorophyta</taxon>
        <taxon>core chlorophytes</taxon>
        <taxon>Chlorophyceae</taxon>
        <taxon>CS clade</taxon>
        <taxon>Chlamydomonadales</taxon>
        <taxon>Dunaliellaceae</taxon>
        <taxon>Dunaliella</taxon>
    </lineage>
</organism>
<gene>
    <name evidence="2" type="ORF">DUNSADRAFT_6247</name>
</gene>